<evidence type="ECO:0000313" key="2">
    <source>
        <dbReference type="Proteomes" id="UP001589894"/>
    </source>
</evidence>
<name>A0ABV6P4F4_9ACTN</name>
<reference evidence="1 2" key="1">
    <citation type="submission" date="2024-09" db="EMBL/GenBank/DDBJ databases">
        <authorList>
            <person name="Sun Q."/>
            <person name="Mori K."/>
        </authorList>
    </citation>
    <scope>NUCLEOTIDE SEQUENCE [LARGE SCALE GENOMIC DNA]</scope>
    <source>
        <strain evidence="1 2">TBRC 2205</strain>
    </source>
</reference>
<accession>A0ABV6P4F4</accession>
<proteinExistence type="predicted"/>
<protein>
    <submittedName>
        <fullName evidence="1">Uncharacterized protein</fullName>
    </submittedName>
</protein>
<comment type="caution">
    <text evidence="1">The sequence shown here is derived from an EMBL/GenBank/DDBJ whole genome shotgun (WGS) entry which is preliminary data.</text>
</comment>
<dbReference type="RefSeq" id="WP_377343175.1">
    <property type="nucleotide sequence ID" value="NZ_JBHLUE010000026.1"/>
</dbReference>
<evidence type="ECO:0000313" key="1">
    <source>
        <dbReference type="EMBL" id="MFC0567831.1"/>
    </source>
</evidence>
<sequence length="234" mass="26461">MTVSPRLDVLFAGEAEPFTSTIWFIEAPYPRVVDSVRRWRGRLAGAVRFIEVSGRLDALLTELEPWAMPSWKELIVATQGPWTALFSQGSDVPTFDVVSWELSCRSLRTSYLPHVVRDGQVVSYGDTAFWLTDGSRADLGPQHILRVIQATTQDDWCWESSGELQPFEEPELYTRRAVRDRLDLPALNRYCARLGIHRAEPGFYGPQATLVSLDTSGWGDSRTMPSGQWRAENL</sequence>
<dbReference type="Proteomes" id="UP001589894">
    <property type="component" value="Unassembled WGS sequence"/>
</dbReference>
<keyword evidence="2" id="KW-1185">Reference proteome</keyword>
<dbReference type="EMBL" id="JBHLUE010000026">
    <property type="protein sequence ID" value="MFC0567831.1"/>
    <property type="molecule type" value="Genomic_DNA"/>
</dbReference>
<organism evidence="1 2">
    <name type="scientific">Plantactinospora siamensis</name>
    <dbReference type="NCBI Taxonomy" id="555372"/>
    <lineage>
        <taxon>Bacteria</taxon>
        <taxon>Bacillati</taxon>
        <taxon>Actinomycetota</taxon>
        <taxon>Actinomycetes</taxon>
        <taxon>Micromonosporales</taxon>
        <taxon>Micromonosporaceae</taxon>
        <taxon>Plantactinospora</taxon>
    </lineage>
</organism>
<gene>
    <name evidence="1" type="ORF">ACFFHU_27280</name>
</gene>